<dbReference type="SMART" id="SM00360">
    <property type="entry name" value="RRM"/>
    <property type="match status" value="1"/>
</dbReference>
<dbReference type="eggNOG" id="KOG0132">
    <property type="taxonomic scope" value="Eukaryota"/>
</dbReference>
<dbReference type="OMA" id="GIVQTCI"/>
<feature type="region of interest" description="Disordered" evidence="6">
    <location>
        <begin position="150"/>
        <end position="257"/>
    </location>
</feature>
<evidence type="ECO:0000313" key="9">
    <source>
        <dbReference type="EMBL" id="CCE85876.1"/>
    </source>
</evidence>
<dbReference type="HOGENOM" id="CLU_016577_1_0_1"/>
<dbReference type="GO" id="GO:0031124">
    <property type="term" value="P:mRNA 3'-end processing"/>
    <property type="evidence" value="ECO:0007669"/>
    <property type="project" value="UniProtKB-ARBA"/>
</dbReference>
<dbReference type="Pfam" id="PF21380">
    <property type="entry name" value="Nrd1-Seb1_dom2"/>
    <property type="match status" value="1"/>
</dbReference>
<evidence type="ECO:0000256" key="3">
    <source>
        <dbReference type="ARBA" id="ARBA00022884"/>
    </source>
</evidence>
<reference evidence="9 10" key="1">
    <citation type="journal article" date="2012" name="G3 (Bethesda)">
        <title>Pichia sorbitophila, an interspecies yeast hybrid reveals early steps of genome resolution following polyploidization.</title>
        <authorList>
            <person name="Leh Louis V."/>
            <person name="Despons L."/>
            <person name="Friedrich A."/>
            <person name="Martin T."/>
            <person name="Durrens P."/>
            <person name="Casaregola S."/>
            <person name="Neuveglise C."/>
            <person name="Fairhead C."/>
            <person name="Marck C."/>
            <person name="Cruz J.A."/>
            <person name="Straub M.L."/>
            <person name="Kugler V."/>
            <person name="Sacerdot C."/>
            <person name="Uzunov Z."/>
            <person name="Thierry A."/>
            <person name="Weiss S."/>
            <person name="Bleykasten C."/>
            <person name="De Montigny J."/>
            <person name="Jacques N."/>
            <person name="Jung P."/>
            <person name="Lemaire M."/>
            <person name="Mallet S."/>
            <person name="Morel G."/>
            <person name="Richard G.F."/>
            <person name="Sarkar A."/>
            <person name="Savel G."/>
            <person name="Schacherer J."/>
            <person name="Seret M.L."/>
            <person name="Talla E."/>
            <person name="Samson G."/>
            <person name="Jubin C."/>
            <person name="Poulain J."/>
            <person name="Vacherie B."/>
            <person name="Barbe V."/>
            <person name="Pelletier E."/>
            <person name="Sherman D.J."/>
            <person name="Westhof E."/>
            <person name="Weissenbach J."/>
            <person name="Baret P.V."/>
            <person name="Wincker P."/>
            <person name="Gaillardin C."/>
            <person name="Dujon B."/>
            <person name="Souciet J.L."/>
        </authorList>
    </citation>
    <scope>NUCLEOTIDE SEQUENCE [LARGE SCALE GENOMIC DNA]</scope>
    <source>
        <strain evidence="10">ATCC MYA-4447 / BCRC 22081 / CBS 7064 / NBRC 10061 / NRRL Y-12695</strain>
    </source>
</reference>
<feature type="region of interest" description="Disordered" evidence="6">
    <location>
        <begin position="548"/>
        <end position="577"/>
    </location>
</feature>
<dbReference type="AlphaFoldDB" id="G8Y265"/>
<name>G8Y265_PICSO</name>
<dbReference type="InterPro" id="IPR008942">
    <property type="entry name" value="ENTH_VHS"/>
</dbReference>
<dbReference type="Pfam" id="PF04818">
    <property type="entry name" value="CID"/>
    <property type="match status" value="1"/>
</dbReference>
<evidence type="ECO:0000313" key="10">
    <source>
        <dbReference type="Proteomes" id="UP000005222"/>
    </source>
</evidence>
<dbReference type="SUPFAM" id="SSF48464">
    <property type="entry name" value="ENTH/VHS domain"/>
    <property type="match status" value="1"/>
</dbReference>
<keyword evidence="3 5" id="KW-0694">RNA-binding</keyword>
<dbReference type="InterPro" id="IPR000504">
    <property type="entry name" value="RRM_dom"/>
</dbReference>
<evidence type="ECO:0000259" key="7">
    <source>
        <dbReference type="PROSITE" id="PS50102"/>
    </source>
</evidence>
<dbReference type="SMART" id="SM00582">
    <property type="entry name" value="RPR"/>
    <property type="match status" value="1"/>
</dbReference>
<dbReference type="Gene3D" id="3.30.70.330">
    <property type="match status" value="1"/>
</dbReference>
<gene>
    <name evidence="9" type="primary">Piso0_005512</name>
    <name evidence="9" type="ORF">GNLVRS01_PISO0M16314g</name>
</gene>
<dbReference type="GO" id="GO:0032991">
    <property type="term" value="C:protein-containing complex"/>
    <property type="evidence" value="ECO:0007669"/>
    <property type="project" value="UniProtKB-ARBA"/>
</dbReference>
<evidence type="ECO:0000256" key="2">
    <source>
        <dbReference type="ARBA" id="ARBA00022553"/>
    </source>
</evidence>
<feature type="region of interest" description="Disordered" evidence="6">
    <location>
        <begin position="313"/>
        <end position="400"/>
    </location>
</feature>
<dbReference type="InterPro" id="IPR006569">
    <property type="entry name" value="CID_dom"/>
</dbReference>
<dbReference type="GO" id="GO:0031126">
    <property type="term" value="P:sno(s)RNA 3'-end processing"/>
    <property type="evidence" value="ECO:0007669"/>
    <property type="project" value="UniProtKB-ARBA"/>
</dbReference>
<feature type="compositionally biased region" description="Polar residues" evidence="6">
    <location>
        <begin position="548"/>
        <end position="568"/>
    </location>
</feature>
<proteinExistence type="predicted"/>
<dbReference type="FunFam" id="3.30.70.330:FF:000397">
    <property type="entry name" value="RNA binding protein Nrd1"/>
    <property type="match status" value="1"/>
</dbReference>
<dbReference type="Pfam" id="PF00076">
    <property type="entry name" value="RRM_1"/>
    <property type="match status" value="1"/>
</dbReference>
<dbReference type="CDD" id="cd16984">
    <property type="entry name" value="CID_Nrd1_like"/>
    <property type="match status" value="1"/>
</dbReference>
<dbReference type="PROSITE" id="PS51391">
    <property type="entry name" value="CID"/>
    <property type="match status" value="1"/>
</dbReference>
<feature type="compositionally biased region" description="Polar residues" evidence="6">
    <location>
        <begin position="172"/>
        <end position="193"/>
    </location>
</feature>
<dbReference type="SUPFAM" id="SSF54928">
    <property type="entry name" value="RNA-binding domain, RBD"/>
    <property type="match status" value="1"/>
</dbReference>
<dbReference type="InterPro" id="IPR012677">
    <property type="entry name" value="Nucleotide-bd_a/b_plait_sf"/>
</dbReference>
<dbReference type="InterPro" id="IPR035979">
    <property type="entry name" value="RBD_domain_sf"/>
</dbReference>
<keyword evidence="4" id="KW-0539">Nucleus</keyword>
<protein>
    <submittedName>
        <fullName evidence="9">Piso0_005512 protein</fullName>
    </submittedName>
</protein>
<dbReference type="GO" id="GO:0003723">
    <property type="term" value="F:RNA binding"/>
    <property type="evidence" value="ECO:0007669"/>
    <property type="project" value="UniProtKB-UniRule"/>
</dbReference>
<dbReference type="Gene3D" id="1.25.40.90">
    <property type="match status" value="1"/>
</dbReference>
<keyword evidence="2" id="KW-0597">Phosphoprotein</keyword>
<dbReference type="InterPro" id="IPR048892">
    <property type="entry name" value="Nrd1_Seb1_dom2"/>
</dbReference>
<feature type="domain" description="RRM" evidence="7">
    <location>
        <begin position="420"/>
        <end position="490"/>
    </location>
</feature>
<dbReference type="EMBL" id="FO082047">
    <property type="protein sequence ID" value="CCE85876.1"/>
    <property type="molecule type" value="Genomic_DNA"/>
</dbReference>
<dbReference type="PROSITE" id="PS50102">
    <property type="entry name" value="RRM"/>
    <property type="match status" value="1"/>
</dbReference>
<dbReference type="OrthoDB" id="79367at2759"/>
<dbReference type="STRING" id="559304.G8Y265"/>
<feature type="compositionally biased region" description="Low complexity" evidence="6">
    <location>
        <begin position="271"/>
        <end position="294"/>
    </location>
</feature>
<comment type="subcellular location">
    <subcellularLocation>
        <location evidence="1">Nucleus</location>
    </subcellularLocation>
</comment>
<sequence>MSAVDQFESILKEISTLKAPGVSGSRIKKLSEIAIKNVNEESKLITILYSNCKATPSSHKLGSLYVVDAIVRAYIEEAKKLNEEISPSAPEGTYASAVCKVSELIESLIDDALELTVSKSQIIKIGKLVDIWERAETFKPEIIKSIRDKHFASTTPPGSPPSKPSAPLPNGLESNSTQSAPSSNYQADSATAKSENDTASNSNESSNTNNNNSILSALASLAKQSNSQSSTPNAAPAVPVQQPSSQTMQQPPSNNANDILSQLSAMANNTAQPQAPANNGFSQAAQPQAQAEPQTGSNEQYIFNMLQQMQSGNSNAQYPRQQQPDYGSGRRGRDDNNASSYSRRNRSRSPNRFGSGNRRERSPPRNQNNQMNQQRINQLQNNGYHPSGGELNLPNTPHFRPRNVGFDPSLPQGSFKVLSRTLFIGGVPRTMDEKELAAVLRPFAEVQSVILNSERKHAFVKVYSRREAEQVITSFNKDNSLPLRTRWGVGFGPRDCCNYQHGISIIPISRLTDADRTWVVQAQWGGTGGQPLQSGMVIDEPDIEIGSGISSKAMSKKMPTNSARNGPKSNKPGEPEEDYVKTTLIPQSSSTMSHGLQPEFQTLTQSSVNPLSGLFANANPNISPQPVQGQTMPMPNMMQQQNGAPAYPQMNDFLNTLNQGGGNPNLSAQLATFFQNGGMNGMN</sequence>
<feature type="compositionally biased region" description="Low complexity" evidence="6">
    <location>
        <begin position="197"/>
        <end position="253"/>
    </location>
</feature>
<feature type="domain" description="CID" evidence="8">
    <location>
        <begin position="1"/>
        <end position="154"/>
    </location>
</feature>
<dbReference type="GO" id="GO:0006369">
    <property type="term" value="P:termination of RNA polymerase II transcription"/>
    <property type="evidence" value="ECO:0007669"/>
    <property type="project" value="UniProtKB-ARBA"/>
</dbReference>
<accession>G8Y265</accession>
<evidence type="ECO:0000259" key="8">
    <source>
        <dbReference type="PROSITE" id="PS51391"/>
    </source>
</evidence>
<evidence type="ECO:0000256" key="1">
    <source>
        <dbReference type="ARBA" id="ARBA00004123"/>
    </source>
</evidence>
<dbReference type="InParanoid" id="G8Y265"/>
<evidence type="ECO:0000256" key="5">
    <source>
        <dbReference type="PROSITE-ProRule" id="PRU00176"/>
    </source>
</evidence>
<dbReference type="GO" id="GO:0005634">
    <property type="term" value="C:nucleus"/>
    <property type="evidence" value="ECO:0007669"/>
    <property type="project" value="UniProtKB-SubCell"/>
</dbReference>
<feature type="region of interest" description="Disordered" evidence="6">
    <location>
        <begin position="271"/>
        <end position="295"/>
    </location>
</feature>
<feature type="compositionally biased region" description="Pro residues" evidence="6">
    <location>
        <begin position="157"/>
        <end position="167"/>
    </location>
</feature>
<feature type="compositionally biased region" description="Polar residues" evidence="6">
    <location>
        <begin position="313"/>
        <end position="325"/>
    </location>
</feature>
<organism evidence="9 10">
    <name type="scientific">Pichia sorbitophila (strain ATCC MYA-4447 / BCRC 22081 / CBS 7064 / NBRC 10061 / NRRL Y-12695)</name>
    <name type="common">Hybrid yeast</name>
    <dbReference type="NCBI Taxonomy" id="559304"/>
    <lineage>
        <taxon>Eukaryota</taxon>
        <taxon>Fungi</taxon>
        <taxon>Dikarya</taxon>
        <taxon>Ascomycota</taxon>
        <taxon>Saccharomycotina</taxon>
        <taxon>Pichiomycetes</taxon>
        <taxon>Debaryomycetaceae</taxon>
        <taxon>Millerozyma</taxon>
    </lineage>
</organism>
<dbReference type="FunCoup" id="G8Y265">
    <property type="interactions" value="464"/>
</dbReference>
<evidence type="ECO:0000256" key="4">
    <source>
        <dbReference type="ARBA" id="ARBA00023242"/>
    </source>
</evidence>
<evidence type="ECO:0000256" key="6">
    <source>
        <dbReference type="SAM" id="MobiDB-lite"/>
    </source>
</evidence>
<dbReference type="Proteomes" id="UP000005222">
    <property type="component" value="Chromosome M"/>
</dbReference>
<keyword evidence="10" id="KW-1185">Reference proteome</keyword>
<dbReference type="FunFam" id="1.25.40.90:FF:000026">
    <property type="entry name" value="RNA binding protein Nrd1"/>
    <property type="match status" value="1"/>
</dbReference>
<feature type="compositionally biased region" description="Low complexity" evidence="6">
    <location>
        <begin position="366"/>
        <end position="382"/>
    </location>
</feature>
<dbReference type="GO" id="GO:0010629">
    <property type="term" value="P:negative regulation of gene expression"/>
    <property type="evidence" value="ECO:0007669"/>
    <property type="project" value="UniProtKB-ARBA"/>
</dbReference>